<keyword evidence="12" id="KW-0902">Two-component regulatory system</keyword>
<feature type="modified residue" description="Phosphohistidine" evidence="15">
    <location>
        <position position="985"/>
    </location>
</feature>
<dbReference type="Gene3D" id="3.30.565.10">
    <property type="entry name" value="Histidine kinase-like ATPase, C-terminal domain"/>
    <property type="match status" value="1"/>
</dbReference>
<feature type="domain" description="HPt" evidence="20">
    <location>
        <begin position="946"/>
        <end position="1042"/>
    </location>
</feature>
<protein>
    <recommendedName>
        <fullName evidence="14">Sensory/regulatory protein RpfC</fullName>
        <ecNumber evidence="3">2.7.13.3</ecNumber>
    </recommendedName>
</protein>
<evidence type="ECO:0000259" key="20">
    <source>
        <dbReference type="PROSITE" id="PS50894"/>
    </source>
</evidence>
<feature type="modified residue" description="4-aspartylphosphate" evidence="16">
    <location>
        <position position="830"/>
    </location>
</feature>
<dbReference type="PROSITE" id="PS50110">
    <property type="entry name" value="RESPONSE_REGULATORY"/>
    <property type="match status" value="1"/>
</dbReference>
<dbReference type="InterPro" id="IPR005467">
    <property type="entry name" value="His_kinase_dom"/>
</dbReference>
<feature type="domain" description="Histidine kinase" evidence="18">
    <location>
        <begin position="403"/>
        <end position="628"/>
    </location>
</feature>
<evidence type="ECO:0000256" key="4">
    <source>
        <dbReference type="ARBA" id="ARBA00022475"/>
    </source>
</evidence>
<sequence length="1042" mass="112554">MLTRRWVMFCVLALAVLCGSGGISYWVYHAQRDELVSDAGHELTDATVAFTQALNSVFEPALTLGGTVADSGIRHAPPNQWPTLFFAIATGPVRQFEQMNGAFLGFPDGRFLHVQDLEVAGPKRATGGDRTSRGIYRRIIDTPAINPRGRWQVYDPQTGRAKMSPRVTQAYDPRTRNWYRQVAADGRAHWTDVYQFASSRRLGVTYAQPIFNPDGSLWAVLGVDLSLGSLSQTLLTTSSALAQAADIVFATDLADSVLGHPELASDTTEIRSSTSEFLERYRDPTSFESLAPRQLKEGPPLQMVEAEGRSYLTTKADLDPARAMPMQIYLARDLEQVLAAARAVVYRNVLFAFVAVVVFGVVASYAVKLQVEMALRRQAEAELIEARDIAEAATQAKSTFLATMSHEIRTPMNGVMSMAELLGLTRLDGEQRRMARIIIDSATALLTIINDILDFSKIEAGKLEIEAVEFSLMSVVGGSAELLAPRAEAKGLDLVVHNDPSLIDLRLGDPTRLRQILLNLGGNAVKFTDEGRIDIRVRRIEDVPEATDSAERLRFEVTDTGIGLNEEQRARLFQAFVQADSSTSRKYGGTGLGLSICQRLTELMGGSIGVDSEPGAGSTFWFELPLAAVGDAPPRYPDDLSAASVALVGLSDRVAEVAELYLRATGIERIDRFAAAGEAAGERTLWILRCGAGRLAPEDLGGIEGRIAFLGYRGELADLSPDLKSRASALLTVPVSRNGLWRAVAIGLGLRPAEEIEVQQRDDMAFAPPPVEEARAAGALVLVAEDNETNQVVVRQMLGRMGFACEIAENGAVALERLSEASGYGLLLTDVNMPVMDGFELARAVRAREGEDADRLPIVALTADALAGTEERCAEAGMDGYLTKPIDSRKLGALLAGHLPQGLALRRQVEQAAAVDEEAAAEAAPAIDWDPEIFDPATLTETFGALDEEAKELIRGASAAWPGRIFEIEAGLAAGDVKRARDAAHSLKGAALSVGAKRLGRIAADLQDYLDDGDLDMAGIMAELLPSTLEEFQELLPKIMAL</sequence>
<evidence type="ECO:0000256" key="3">
    <source>
        <dbReference type="ARBA" id="ARBA00012438"/>
    </source>
</evidence>
<dbReference type="InterPro" id="IPR029151">
    <property type="entry name" value="Sensor-like_sf"/>
</dbReference>
<dbReference type="PRINTS" id="PR00344">
    <property type="entry name" value="BCTRLSENSOR"/>
</dbReference>
<dbReference type="CDD" id="cd17546">
    <property type="entry name" value="REC_hyHK_CKI1_RcsC-like"/>
    <property type="match status" value="1"/>
</dbReference>
<evidence type="ECO:0000259" key="18">
    <source>
        <dbReference type="PROSITE" id="PS50109"/>
    </source>
</evidence>
<dbReference type="GO" id="GO:0005886">
    <property type="term" value="C:plasma membrane"/>
    <property type="evidence" value="ECO:0007669"/>
    <property type="project" value="UniProtKB-SubCell"/>
</dbReference>
<dbReference type="GO" id="GO:0005524">
    <property type="term" value="F:ATP binding"/>
    <property type="evidence" value="ECO:0007669"/>
    <property type="project" value="UniProtKB-KW"/>
</dbReference>
<dbReference type="CDD" id="cd00088">
    <property type="entry name" value="HPT"/>
    <property type="match status" value="1"/>
</dbReference>
<accession>A0A8G2EYH6</accession>
<evidence type="ECO:0000256" key="2">
    <source>
        <dbReference type="ARBA" id="ARBA00004651"/>
    </source>
</evidence>
<dbReference type="SUPFAM" id="SSF55874">
    <property type="entry name" value="ATPase domain of HSP90 chaperone/DNA topoisomerase II/histidine kinase"/>
    <property type="match status" value="1"/>
</dbReference>
<dbReference type="EC" id="2.7.13.3" evidence="3"/>
<dbReference type="Pfam" id="PF00072">
    <property type="entry name" value="Response_reg"/>
    <property type="match status" value="1"/>
</dbReference>
<dbReference type="InterPro" id="IPR008207">
    <property type="entry name" value="Sig_transdc_His_kin_Hpt_dom"/>
</dbReference>
<dbReference type="Gene3D" id="1.20.120.160">
    <property type="entry name" value="HPT domain"/>
    <property type="match status" value="1"/>
</dbReference>
<name>A0A8G2EYH6_9PROT</name>
<dbReference type="SUPFAM" id="SSF47226">
    <property type="entry name" value="Histidine-containing phosphotransfer domain, HPT domain"/>
    <property type="match status" value="1"/>
</dbReference>
<dbReference type="Gene3D" id="3.40.50.2300">
    <property type="match status" value="1"/>
</dbReference>
<keyword evidence="6" id="KW-0808">Transferase</keyword>
<evidence type="ECO:0000256" key="7">
    <source>
        <dbReference type="ARBA" id="ARBA00022692"/>
    </source>
</evidence>
<evidence type="ECO:0000256" key="12">
    <source>
        <dbReference type="ARBA" id="ARBA00023012"/>
    </source>
</evidence>
<dbReference type="Pfam" id="PF22673">
    <property type="entry name" value="MCP-like_PDC_1"/>
    <property type="match status" value="1"/>
</dbReference>
<dbReference type="PANTHER" id="PTHR45339">
    <property type="entry name" value="HYBRID SIGNAL TRANSDUCTION HISTIDINE KINASE J"/>
    <property type="match status" value="1"/>
</dbReference>
<dbReference type="InterPro" id="IPR003661">
    <property type="entry name" value="HisK_dim/P_dom"/>
</dbReference>
<keyword evidence="10" id="KW-0067">ATP-binding</keyword>
<dbReference type="InterPro" id="IPR003594">
    <property type="entry name" value="HATPase_dom"/>
</dbReference>
<reference evidence="21 22" key="1">
    <citation type="submission" date="2016-10" db="EMBL/GenBank/DDBJ databases">
        <authorList>
            <person name="Varghese N."/>
            <person name="Submissions S."/>
        </authorList>
    </citation>
    <scope>NUCLEOTIDE SEQUENCE [LARGE SCALE GENOMIC DNA]</scope>
    <source>
        <strain evidence="21 22">DSM 18839</strain>
    </source>
</reference>
<keyword evidence="5 16" id="KW-0597">Phosphoprotein</keyword>
<evidence type="ECO:0000256" key="5">
    <source>
        <dbReference type="ARBA" id="ARBA00022553"/>
    </source>
</evidence>
<dbReference type="FunFam" id="1.10.287.130:FF:000002">
    <property type="entry name" value="Two-component osmosensing histidine kinase"/>
    <property type="match status" value="1"/>
</dbReference>
<organism evidence="21 22">
    <name type="scientific">Thalassobaculum litoreum DSM 18839</name>
    <dbReference type="NCBI Taxonomy" id="1123362"/>
    <lineage>
        <taxon>Bacteria</taxon>
        <taxon>Pseudomonadati</taxon>
        <taxon>Pseudomonadota</taxon>
        <taxon>Alphaproteobacteria</taxon>
        <taxon>Rhodospirillales</taxon>
        <taxon>Thalassobaculaceae</taxon>
        <taxon>Thalassobaculum</taxon>
    </lineage>
</organism>
<comment type="caution">
    <text evidence="21">The sequence shown here is derived from an EMBL/GenBank/DDBJ whole genome shotgun (WGS) entry which is preliminary data.</text>
</comment>
<dbReference type="CDD" id="cd12913">
    <property type="entry name" value="PDC1_MCP_like"/>
    <property type="match status" value="1"/>
</dbReference>
<gene>
    <name evidence="21" type="ORF">SAMN05660686_01908</name>
</gene>
<proteinExistence type="predicted"/>
<evidence type="ECO:0000256" key="14">
    <source>
        <dbReference type="ARBA" id="ARBA00068150"/>
    </source>
</evidence>
<dbReference type="Gene3D" id="1.10.287.130">
    <property type="match status" value="1"/>
</dbReference>
<dbReference type="SMART" id="SM00448">
    <property type="entry name" value="REC"/>
    <property type="match status" value="1"/>
</dbReference>
<dbReference type="SUPFAM" id="SSF103190">
    <property type="entry name" value="Sensory domain-like"/>
    <property type="match status" value="1"/>
</dbReference>
<dbReference type="AlphaFoldDB" id="A0A8G2EYH6"/>
<dbReference type="SMART" id="SM00387">
    <property type="entry name" value="HATPase_c"/>
    <property type="match status" value="1"/>
</dbReference>
<keyword evidence="4" id="KW-1003">Cell membrane</keyword>
<keyword evidence="9 21" id="KW-0418">Kinase</keyword>
<dbReference type="FunFam" id="3.30.565.10:FF:000010">
    <property type="entry name" value="Sensor histidine kinase RcsC"/>
    <property type="match status" value="1"/>
</dbReference>
<dbReference type="Pfam" id="PF01627">
    <property type="entry name" value="Hpt"/>
    <property type="match status" value="1"/>
</dbReference>
<dbReference type="Pfam" id="PF02518">
    <property type="entry name" value="HATPase_c"/>
    <property type="match status" value="1"/>
</dbReference>
<keyword evidence="11 17" id="KW-1133">Transmembrane helix</keyword>
<dbReference type="InterPro" id="IPR011006">
    <property type="entry name" value="CheY-like_superfamily"/>
</dbReference>
<keyword evidence="17" id="KW-0472">Membrane</keyword>
<evidence type="ECO:0000256" key="16">
    <source>
        <dbReference type="PROSITE-ProRule" id="PRU00169"/>
    </source>
</evidence>
<evidence type="ECO:0000256" key="15">
    <source>
        <dbReference type="PROSITE-ProRule" id="PRU00110"/>
    </source>
</evidence>
<dbReference type="Gene3D" id="3.30.450.20">
    <property type="entry name" value="PAS domain"/>
    <property type="match status" value="2"/>
</dbReference>
<dbReference type="RefSeq" id="WP_139189198.1">
    <property type="nucleotide sequence ID" value="NZ_FNBW01000005.1"/>
</dbReference>
<evidence type="ECO:0000313" key="22">
    <source>
        <dbReference type="Proteomes" id="UP000198615"/>
    </source>
</evidence>
<dbReference type="InterPro" id="IPR001789">
    <property type="entry name" value="Sig_transdc_resp-reg_receiver"/>
</dbReference>
<evidence type="ECO:0000256" key="1">
    <source>
        <dbReference type="ARBA" id="ARBA00000085"/>
    </source>
</evidence>
<dbReference type="SMART" id="SM00388">
    <property type="entry name" value="HisKA"/>
    <property type="match status" value="1"/>
</dbReference>
<dbReference type="CDD" id="cd16922">
    <property type="entry name" value="HATPase_EvgS-ArcB-TorS-like"/>
    <property type="match status" value="1"/>
</dbReference>
<dbReference type="CDD" id="cd00082">
    <property type="entry name" value="HisKA"/>
    <property type="match status" value="1"/>
</dbReference>
<evidence type="ECO:0000313" key="21">
    <source>
        <dbReference type="EMBL" id="SDF64752.1"/>
    </source>
</evidence>
<dbReference type="PROSITE" id="PS50109">
    <property type="entry name" value="HIS_KIN"/>
    <property type="match status" value="1"/>
</dbReference>
<evidence type="ECO:0000256" key="6">
    <source>
        <dbReference type="ARBA" id="ARBA00022679"/>
    </source>
</evidence>
<dbReference type="InterPro" id="IPR036097">
    <property type="entry name" value="HisK_dim/P_sf"/>
</dbReference>
<dbReference type="GO" id="GO:0000155">
    <property type="term" value="F:phosphorelay sensor kinase activity"/>
    <property type="evidence" value="ECO:0007669"/>
    <property type="project" value="InterPro"/>
</dbReference>
<dbReference type="EMBL" id="FNBW01000005">
    <property type="protein sequence ID" value="SDF64752.1"/>
    <property type="molecule type" value="Genomic_DNA"/>
</dbReference>
<comment type="subcellular location">
    <subcellularLocation>
        <location evidence="2">Cell membrane</location>
        <topology evidence="2">Multi-pass membrane protein</topology>
    </subcellularLocation>
</comment>
<dbReference type="PANTHER" id="PTHR45339:SF5">
    <property type="entry name" value="HISTIDINE KINASE"/>
    <property type="match status" value="1"/>
</dbReference>
<dbReference type="SUPFAM" id="SSF47384">
    <property type="entry name" value="Homodimeric domain of signal transducing histidine kinase"/>
    <property type="match status" value="1"/>
</dbReference>
<comment type="subunit">
    <text evidence="13">At low DSF concentrations, interacts with RpfF.</text>
</comment>
<dbReference type="PROSITE" id="PS50894">
    <property type="entry name" value="HPT"/>
    <property type="match status" value="1"/>
</dbReference>
<dbReference type="SUPFAM" id="SSF52172">
    <property type="entry name" value="CheY-like"/>
    <property type="match status" value="1"/>
</dbReference>
<evidence type="ECO:0000256" key="8">
    <source>
        <dbReference type="ARBA" id="ARBA00022741"/>
    </source>
</evidence>
<keyword evidence="7 17" id="KW-0812">Transmembrane</keyword>
<dbReference type="Pfam" id="PF00512">
    <property type="entry name" value="HisKA"/>
    <property type="match status" value="1"/>
</dbReference>
<evidence type="ECO:0000256" key="10">
    <source>
        <dbReference type="ARBA" id="ARBA00022840"/>
    </source>
</evidence>
<dbReference type="InterPro" id="IPR036890">
    <property type="entry name" value="HATPase_C_sf"/>
</dbReference>
<feature type="transmembrane region" description="Helical" evidence="17">
    <location>
        <begin position="349"/>
        <end position="367"/>
    </location>
</feature>
<dbReference type="InterPro" id="IPR004358">
    <property type="entry name" value="Sig_transdc_His_kin-like_C"/>
</dbReference>
<dbReference type="InterPro" id="IPR036641">
    <property type="entry name" value="HPT_dom_sf"/>
</dbReference>
<feature type="domain" description="Response regulatory" evidence="19">
    <location>
        <begin position="780"/>
        <end position="899"/>
    </location>
</feature>
<evidence type="ECO:0000256" key="9">
    <source>
        <dbReference type="ARBA" id="ARBA00022777"/>
    </source>
</evidence>
<dbReference type="Proteomes" id="UP000198615">
    <property type="component" value="Unassembled WGS sequence"/>
</dbReference>
<keyword evidence="8" id="KW-0547">Nucleotide-binding</keyword>
<keyword evidence="22" id="KW-1185">Reference proteome</keyword>
<comment type="catalytic activity">
    <reaction evidence="1">
        <text>ATP + protein L-histidine = ADP + protein N-phospho-L-histidine.</text>
        <dbReference type="EC" id="2.7.13.3"/>
    </reaction>
</comment>
<evidence type="ECO:0000256" key="13">
    <source>
        <dbReference type="ARBA" id="ARBA00064003"/>
    </source>
</evidence>
<evidence type="ECO:0000256" key="17">
    <source>
        <dbReference type="SAM" id="Phobius"/>
    </source>
</evidence>
<dbReference type="OrthoDB" id="7346568at2"/>
<evidence type="ECO:0000259" key="19">
    <source>
        <dbReference type="PROSITE" id="PS50110"/>
    </source>
</evidence>
<evidence type="ECO:0000256" key="11">
    <source>
        <dbReference type="ARBA" id="ARBA00022989"/>
    </source>
</evidence>